<dbReference type="Pfam" id="PF03631">
    <property type="entry name" value="Virul_fac_BrkB"/>
    <property type="match status" value="1"/>
</dbReference>
<feature type="transmembrane region" description="Helical" evidence="7">
    <location>
        <begin position="275"/>
        <end position="297"/>
    </location>
</feature>
<dbReference type="InterPro" id="IPR017039">
    <property type="entry name" value="Virul_fac_BrkB"/>
</dbReference>
<feature type="compositionally biased region" description="Basic and acidic residues" evidence="6">
    <location>
        <begin position="52"/>
        <end position="62"/>
    </location>
</feature>
<evidence type="ECO:0000256" key="4">
    <source>
        <dbReference type="ARBA" id="ARBA00022989"/>
    </source>
</evidence>
<dbReference type="EMBL" id="JAUKTR010000005">
    <property type="protein sequence ID" value="MDO1560184.1"/>
    <property type="molecule type" value="Genomic_DNA"/>
</dbReference>
<gene>
    <name evidence="8" type="ORF">Q0812_12175</name>
</gene>
<feature type="transmembrane region" description="Helical" evidence="7">
    <location>
        <begin position="244"/>
        <end position="263"/>
    </location>
</feature>
<proteinExistence type="predicted"/>
<evidence type="ECO:0000256" key="5">
    <source>
        <dbReference type="ARBA" id="ARBA00023136"/>
    </source>
</evidence>
<evidence type="ECO:0000256" key="6">
    <source>
        <dbReference type="SAM" id="MobiDB-lite"/>
    </source>
</evidence>
<keyword evidence="2" id="KW-1003">Cell membrane</keyword>
<feature type="transmembrane region" description="Helical" evidence="7">
    <location>
        <begin position="309"/>
        <end position="331"/>
    </location>
</feature>
<dbReference type="RefSeq" id="WP_302110611.1">
    <property type="nucleotide sequence ID" value="NZ_JAUKTR010000005.1"/>
</dbReference>
<reference evidence="8" key="1">
    <citation type="submission" date="2023-07" db="EMBL/GenBank/DDBJ databases">
        <title>Brevundimonas soil sp. nov., isolated from the soil of chemical plant.</title>
        <authorList>
            <person name="Wu N."/>
        </authorList>
    </citation>
    <scope>NUCLEOTIDE SEQUENCE</scope>
    <source>
        <strain evidence="8">XZ-24</strain>
    </source>
</reference>
<keyword evidence="3 7" id="KW-0812">Transmembrane</keyword>
<organism evidence="8 9">
    <name type="scientific">Peiella sedimenti</name>
    <dbReference type="NCBI Taxonomy" id="3061083"/>
    <lineage>
        <taxon>Bacteria</taxon>
        <taxon>Pseudomonadati</taxon>
        <taxon>Pseudomonadota</taxon>
        <taxon>Alphaproteobacteria</taxon>
        <taxon>Caulobacterales</taxon>
        <taxon>Caulobacteraceae</taxon>
        <taxon>Peiella</taxon>
    </lineage>
</organism>
<feature type="region of interest" description="Disordered" evidence="6">
    <location>
        <begin position="34"/>
        <end position="65"/>
    </location>
</feature>
<comment type="caution">
    <text evidence="8">The sequence shown here is derived from an EMBL/GenBank/DDBJ whole genome shotgun (WGS) entry which is preliminary data.</text>
</comment>
<comment type="subcellular location">
    <subcellularLocation>
        <location evidence="1">Cell membrane</location>
        <topology evidence="1">Multi-pass membrane protein</topology>
    </subcellularLocation>
</comment>
<name>A0ABT8SNV7_9CAUL</name>
<protein>
    <submittedName>
        <fullName evidence="8">YihY/virulence factor BrkB family protein</fullName>
    </submittedName>
</protein>
<evidence type="ECO:0000256" key="1">
    <source>
        <dbReference type="ARBA" id="ARBA00004651"/>
    </source>
</evidence>
<dbReference type="PANTHER" id="PTHR30213">
    <property type="entry name" value="INNER MEMBRANE PROTEIN YHJD"/>
    <property type="match status" value="1"/>
</dbReference>
<evidence type="ECO:0000256" key="2">
    <source>
        <dbReference type="ARBA" id="ARBA00022475"/>
    </source>
</evidence>
<keyword evidence="5 7" id="KW-0472">Membrane</keyword>
<evidence type="ECO:0000256" key="3">
    <source>
        <dbReference type="ARBA" id="ARBA00022692"/>
    </source>
</evidence>
<dbReference type="PANTHER" id="PTHR30213:SF0">
    <property type="entry name" value="UPF0761 MEMBRANE PROTEIN YIHY"/>
    <property type="match status" value="1"/>
</dbReference>
<dbReference type="NCBIfam" id="TIGR00765">
    <property type="entry name" value="yihY_not_rbn"/>
    <property type="match status" value="1"/>
</dbReference>
<evidence type="ECO:0000313" key="8">
    <source>
        <dbReference type="EMBL" id="MDO1560184.1"/>
    </source>
</evidence>
<dbReference type="Proteomes" id="UP001169063">
    <property type="component" value="Unassembled WGS sequence"/>
</dbReference>
<accession>A0ABT8SNV7</accession>
<feature type="transmembrane region" description="Helical" evidence="7">
    <location>
        <begin position="92"/>
        <end position="119"/>
    </location>
</feature>
<sequence length="398" mass="43320">MGPLTAAGVVAAVAGGLLAARRFEVADRLKTRLGKGLAPPAPPADEDTPEACAEREPGRGREAGAPTAIPKKGWMDIAWRVGLSYFGDRLGFISAGVTFFVVLSLFPTLLMIVTFYGLIFDASNAWDHIDYLRGVLPRQIADFIGNEMQRLSIDRGATLSLTLAGTTLLSLWTASGAVRTLFYGLNVAYHETEKRNVIKYALICLAFTAAAIAAVVLALALVVGAPLLLEPLRLTAEVQALEPLRWPLLAALYIAAMTAIYRYGPCRQRARWRWVTPGGIFAAVGALAVSAAFSWYINELADFRRSYGSLGAMMAFMLWVWFSVQIILLGAKLNAEIEHQTAVDTTTGHPMPMGQRGAVVADTLGARRGATNAWAFTMKHAEELSRRLTLRRRRPDQD</sequence>
<keyword evidence="4 7" id="KW-1133">Transmembrane helix</keyword>
<keyword evidence="9" id="KW-1185">Reference proteome</keyword>
<feature type="transmembrane region" description="Helical" evidence="7">
    <location>
        <begin position="200"/>
        <end position="224"/>
    </location>
</feature>
<evidence type="ECO:0000313" key="9">
    <source>
        <dbReference type="Proteomes" id="UP001169063"/>
    </source>
</evidence>
<evidence type="ECO:0000256" key="7">
    <source>
        <dbReference type="SAM" id="Phobius"/>
    </source>
</evidence>